<keyword evidence="5 6" id="KW-0472">Membrane</keyword>
<dbReference type="Pfam" id="PF01594">
    <property type="entry name" value="AI-2E_transport"/>
    <property type="match status" value="1"/>
</dbReference>
<dbReference type="GO" id="GO:0016020">
    <property type="term" value="C:membrane"/>
    <property type="evidence" value="ECO:0007669"/>
    <property type="project" value="UniProtKB-SubCell"/>
</dbReference>
<evidence type="ECO:0000256" key="6">
    <source>
        <dbReference type="SAM" id="Phobius"/>
    </source>
</evidence>
<evidence type="ECO:0000256" key="5">
    <source>
        <dbReference type="ARBA" id="ARBA00023136"/>
    </source>
</evidence>
<dbReference type="KEGG" id="ter:Tery_2392"/>
<evidence type="ECO:0000256" key="3">
    <source>
        <dbReference type="ARBA" id="ARBA00022692"/>
    </source>
</evidence>
<feature type="transmembrane region" description="Helical" evidence="6">
    <location>
        <begin position="231"/>
        <end position="250"/>
    </location>
</feature>
<evidence type="ECO:0000313" key="7">
    <source>
        <dbReference type="EMBL" id="ABG51610.1"/>
    </source>
</evidence>
<dbReference type="GO" id="GO:0055085">
    <property type="term" value="P:transmembrane transport"/>
    <property type="evidence" value="ECO:0007669"/>
    <property type="project" value="TreeGrafter"/>
</dbReference>
<comment type="subcellular location">
    <subcellularLocation>
        <location evidence="1">Membrane</location>
        <topology evidence="1">Multi-pass membrane protein</topology>
    </subcellularLocation>
</comment>
<proteinExistence type="inferred from homology"/>
<gene>
    <name evidence="7" type="ordered locus">Tery_2392</name>
</gene>
<protein>
    <recommendedName>
        <fullName evidence="8">Permease</fullName>
    </recommendedName>
</protein>
<feature type="transmembrane region" description="Helical" evidence="6">
    <location>
        <begin position="6"/>
        <end position="35"/>
    </location>
</feature>
<dbReference type="InterPro" id="IPR002549">
    <property type="entry name" value="AI-2E-like"/>
</dbReference>
<feature type="transmembrane region" description="Helical" evidence="6">
    <location>
        <begin position="142"/>
        <end position="165"/>
    </location>
</feature>
<name>Q112G4_TRIEI</name>
<feature type="transmembrane region" description="Helical" evidence="6">
    <location>
        <begin position="208"/>
        <end position="224"/>
    </location>
</feature>
<evidence type="ECO:0000256" key="1">
    <source>
        <dbReference type="ARBA" id="ARBA00004141"/>
    </source>
</evidence>
<dbReference type="PANTHER" id="PTHR21716:SF62">
    <property type="entry name" value="TRANSPORT PROTEIN YDBI-RELATED"/>
    <property type="match status" value="1"/>
</dbReference>
<feature type="transmembrane region" description="Helical" evidence="6">
    <location>
        <begin position="55"/>
        <end position="76"/>
    </location>
</feature>
<dbReference type="HOGENOM" id="CLU_031275_1_1_3"/>
<dbReference type="EMBL" id="CP000393">
    <property type="protein sequence ID" value="ABG51610.1"/>
    <property type="molecule type" value="Genomic_DNA"/>
</dbReference>
<evidence type="ECO:0008006" key="8">
    <source>
        <dbReference type="Google" id="ProtNLM"/>
    </source>
</evidence>
<organism evidence="7">
    <name type="scientific">Trichodesmium erythraeum (strain IMS101)</name>
    <dbReference type="NCBI Taxonomy" id="203124"/>
    <lineage>
        <taxon>Bacteria</taxon>
        <taxon>Bacillati</taxon>
        <taxon>Cyanobacteriota</taxon>
        <taxon>Cyanophyceae</taxon>
        <taxon>Oscillatoriophycideae</taxon>
        <taxon>Oscillatoriales</taxon>
        <taxon>Microcoleaceae</taxon>
        <taxon>Trichodesmium</taxon>
    </lineage>
</organism>
<keyword evidence="4 6" id="KW-1133">Transmembrane helix</keyword>
<dbReference type="RefSeq" id="WP_011611977.1">
    <property type="nucleotide sequence ID" value="NC_008312.1"/>
</dbReference>
<keyword evidence="3 6" id="KW-0812">Transmembrane</keyword>
<dbReference type="eggNOG" id="COG0628">
    <property type="taxonomic scope" value="Bacteria"/>
</dbReference>
<dbReference type="AlphaFoldDB" id="Q112G4"/>
<evidence type="ECO:0000256" key="4">
    <source>
        <dbReference type="ARBA" id="ARBA00022989"/>
    </source>
</evidence>
<dbReference type="PANTHER" id="PTHR21716">
    <property type="entry name" value="TRANSMEMBRANE PROTEIN"/>
    <property type="match status" value="1"/>
</dbReference>
<evidence type="ECO:0000256" key="2">
    <source>
        <dbReference type="ARBA" id="ARBA00009773"/>
    </source>
</evidence>
<reference evidence="7" key="1">
    <citation type="submission" date="2006-06" db="EMBL/GenBank/DDBJ databases">
        <title>Complete sequence of Trichodesmium erythraeum IMS101.</title>
        <authorList>
            <consortium name="US DOE Joint Genome Institute"/>
            <person name="Copeland A."/>
            <person name="Lucas S."/>
            <person name="Lapidus A."/>
            <person name="Barry K."/>
            <person name="Detter J.C."/>
            <person name="Glavina del Rio T."/>
            <person name="Hammon N."/>
            <person name="Israni S."/>
            <person name="Dalin E."/>
            <person name="Tice H."/>
            <person name="Pitluck S."/>
            <person name="Kiss H."/>
            <person name="Munk A.C."/>
            <person name="Brettin T."/>
            <person name="Bruce D."/>
            <person name="Han C."/>
            <person name="Tapia R."/>
            <person name="Gilna P."/>
            <person name="Schmutz J."/>
            <person name="Larimer F."/>
            <person name="Land M."/>
            <person name="Hauser L."/>
            <person name="Kyrpides N."/>
            <person name="Kim E."/>
            <person name="Richardson P."/>
        </authorList>
    </citation>
    <scope>NUCLEOTIDE SEQUENCE [LARGE SCALE GENOMIC DNA]</scope>
    <source>
        <strain evidence="7">IMS101</strain>
    </source>
</reference>
<comment type="similarity">
    <text evidence="2">Belongs to the autoinducer-2 exporter (AI-2E) (TC 2.A.86) family.</text>
</comment>
<accession>Q112G4</accession>
<sequence length="349" mass="39423">MNLGNWIGIFTILTSIYILWQIRQLLLLVFTAMVIATTLNKLSRKLQSLKIKRSLAVLISVSLFILLIVTFFWVIVPPLAEQFQQLITIVPQGINKLNDWLNILRDQLPNQLKEQLPDIDINEIIPQLQPILNQLINNAGEFVGNTFGIFLSLLLTFVLSMMMLVDPISYRQGMIKLFPSFYRQRVNLILDNCEIALGGWVLHSLLKMSVVTLLSFIGLSILKIPLSSAQAVLAGVLTLIPHIGLIISIIPPMVIALLYSPLKSALVLLIYILIQQIEHNILNPYFIVKKVSLLPAITLISQVFFAHFFGVLGLVLALPLTIICQVWVKELLITDILDNWQLENIPPQR</sequence>